<comment type="caution">
    <text evidence="3">The sequence shown here is derived from an EMBL/GenBank/DDBJ whole genome shotgun (WGS) entry which is preliminary data.</text>
</comment>
<feature type="non-terminal residue" evidence="3">
    <location>
        <position position="137"/>
    </location>
</feature>
<keyword evidence="4" id="KW-1185">Reference proteome</keyword>
<evidence type="ECO:0000256" key="1">
    <source>
        <dbReference type="SAM" id="MobiDB-lite"/>
    </source>
</evidence>
<dbReference type="InterPro" id="IPR020838">
    <property type="entry name" value="DBINO"/>
</dbReference>
<feature type="compositionally biased region" description="Basic residues" evidence="1">
    <location>
        <begin position="63"/>
        <end position="76"/>
    </location>
</feature>
<dbReference type="GO" id="GO:0003677">
    <property type="term" value="F:DNA binding"/>
    <property type="evidence" value="ECO:0007669"/>
    <property type="project" value="InterPro"/>
</dbReference>
<dbReference type="OrthoDB" id="8060310at2759"/>
<evidence type="ECO:0000313" key="4">
    <source>
        <dbReference type="Proteomes" id="UP000596742"/>
    </source>
</evidence>
<dbReference type="Proteomes" id="UP000596742">
    <property type="component" value="Unassembled WGS sequence"/>
</dbReference>
<sequence length="137" mass="15977">MSGEKEPPKKRKKVEDKGDYEDKIEANKKKRFDYLLKQTELFSHFIQTGNKEEEDEQGTSTSKGRRSKGKAGRHRLKEKDEDKILLDHCKAEKDVEIFDKSPSYIQVGKMRDYQVRGLNWLISLYTHGINGILADEM</sequence>
<dbReference type="Gene3D" id="3.40.50.10810">
    <property type="entry name" value="Tandem AAA-ATPase domain"/>
    <property type="match status" value="1"/>
</dbReference>
<dbReference type="AlphaFoldDB" id="A0A8B6H5M7"/>
<name>A0A8B6H5M7_MYTGA</name>
<accession>A0A8B6H5M7</accession>
<dbReference type="Pfam" id="PF13892">
    <property type="entry name" value="DBINO"/>
    <property type="match status" value="1"/>
</dbReference>
<organism evidence="3 4">
    <name type="scientific">Mytilus galloprovincialis</name>
    <name type="common">Mediterranean mussel</name>
    <dbReference type="NCBI Taxonomy" id="29158"/>
    <lineage>
        <taxon>Eukaryota</taxon>
        <taxon>Metazoa</taxon>
        <taxon>Spiralia</taxon>
        <taxon>Lophotrochozoa</taxon>
        <taxon>Mollusca</taxon>
        <taxon>Bivalvia</taxon>
        <taxon>Autobranchia</taxon>
        <taxon>Pteriomorphia</taxon>
        <taxon>Mytilida</taxon>
        <taxon>Mytiloidea</taxon>
        <taxon>Mytilidae</taxon>
        <taxon>Mytilinae</taxon>
        <taxon>Mytilus</taxon>
    </lineage>
</organism>
<reference evidence="3" key="1">
    <citation type="submission" date="2018-11" db="EMBL/GenBank/DDBJ databases">
        <authorList>
            <person name="Alioto T."/>
            <person name="Alioto T."/>
        </authorList>
    </citation>
    <scope>NUCLEOTIDE SEQUENCE</scope>
</reference>
<evidence type="ECO:0000313" key="3">
    <source>
        <dbReference type="EMBL" id="VDI74094.1"/>
    </source>
</evidence>
<proteinExistence type="predicted"/>
<dbReference type="PANTHER" id="PTHR10799">
    <property type="entry name" value="SNF2/RAD54 HELICASE FAMILY"/>
    <property type="match status" value="1"/>
</dbReference>
<dbReference type="InterPro" id="IPR038718">
    <property type="entry name" value="SNF2-like_sf"/>
</dbReference>
<evidence type="ECO:0000259" key="2">
    <source>
        <dbReference type="Pfam" id="PF13892"/>
    </source>
</evidence>
<feature type="domain" description="DBINO" evidence="2">
    <location>
        <begin position="10"/>
        <end position="49"/>
    </location>
</feature>
<feature type="region of interest" description="Disordered" evidence="1">
    <location>
        <begin position="46"/>
        <end position="77"/>
    </location>
</feature>
<feature type="region of interest" description="Disordered" evidence="1">
    <location>
        <begin position="1"/>
        <end position="20"/>
    </location>
</feature>
<dbReference type="EMBL" id="UYJE01009510">
    <property type="protein sequence ID" value="VDI74094.1"/>
    <property type="molecule type" value="Genomic_DNA"/>
</dbReference>
<protein>
    <recommendedName>
        <fullName evidence="2">DBINO domain-containing protein</fullName>
    </recommendedName>
</protein>
<gene>
    <name evidence="3" type="ORF">MGAL_10B025787</name>
</gene>